<protein>
    <submittedName>
        <fullName evidence="3">Tetratricopeptide repeat protein</fullName>
    </submittedName>
</protein>
<dbReference type="Proteomes" id="UP000219285">
    <property type="component" value="Chromosome"/>
</dbReference>
<evidence type="ECO:0000313" key="3">
    <source>
        <dbReference type="EMBL" id="QJR80039.1"/>
    </source>
</evidence>
<accession>A0A6M4MAN9</accession>
<evidence type="ECO:0000256" key="1">
    <source>
        <dbReference type="PROSITE-ProRule" id="PRU00339"/>
    </source>
</evidence>
<dbReference type="AlphaFoldDB" id="A0A6M4MAN9"/>
<keyword evidence="2" id="KW-0732">Signal</keyword>
<dbReference type="Gene3D" id="1.25.40.10">
    <property type="entry name" value="Tetratricopeptide repeat domain"/>
    <property type="match status" value="1"/>
</dbReference>
<keyword evidence="1" id="KW-0802">TPR repeat</keyword>
<dbReference type="KEGG" id="apel:CA267_004215"/>
<evidence type="ECO:0000313" key="4">
    <source>
        <dbReference type="Proteomes" id="UP000219285"/>
    </source>
</evidence>
<organism evidence="3 4">
    <name type="scientific">Alteromonas pelagimontana</name>
    <dbReference type="NCBI Taxonomy" id="1858656"/>
    <lineage>
        <taxon>Bacteria</taxon>
        <taxon>Pseudomonadati</taxon>
        <taxon>Pseudomonadota</taxon>
        <taxon>Gammaproteobacteria</taxon>
        <taxon>Alteromonadales</taxon>
        <taxon>Alteromonadaceae</taxon>
        <taxon>Alteromonas/Salinimonas group</taxon>
        <taxon>Alteromonas</taxon>
    </lineage>
</organism>
<feature type="repeat" description="TPR" evidence="1">
    <location>
        <begin position="58"/>
        <end position="91"/>
    </location>
</feature>
<dbReference type="OrthoDB" id="6382143at2"/>
<reference evidence="4" key="1">
    <citation type="submission" date="2014-12" db="EMBL/GenBank/DDBJ databases">
        <title>Complete genome sequence of a multi-drug resistant Klebsiella pneumoniae.</title>
        <authorList>
            <person name="Hua X."/>
            <person name="Chen Q."/>
            <person name="Li X."/>
            <person name="Feng Y."/>
            <person name="Ruan Z."/>
            <person name="Yu Y."/>
        </authorList>
    </citation>
    <scope>NUCLEOTIDE SEQUENCE [LARGE SCALE GENOMIC DNA]</scope>
    <source>
        <strain evidence="4">5.12</strain>
    </source>
</reference>
<dbReference type="InterPro" id="IPR011990">
    <property type="entry name" value="TPR-like_helical_dom_sf"/>
</dbReference>
<reference evidence="3 4" key="2">
    <citation type="submission" date="2020-04" db="EMBL/GenBank/DDBJ databases">
        <title>Complete genome sequence of Alteromonas pelagimontana 5.12T.</title>
        <authorList>
            <person name="Sinha R.K."/>
            <person name="Krishnan K.P."/>
            <person name="Kurian J.P."/>
        </authorList>
    </citation>
    <scope>NUCLEOTIDE SEQUENCE [LARGE SCALE GENOMIC DNA]</scope>
    <source>
        <strain evidence="3 4">5.12</strain>
    </source>
</reference>
<dbReference type="EMBL" id="CP052766">
    <property type="protein sequence ID" value="QJR80039.1"/>
    <property type="molecule type" value="Genomic_DNA"/>
</dbReference>
<sequence length="274" mass="31028">MKMKLLPMSMAATLLTAPMSFAASIEKAGMLNQHGLTQEAKSELIDVVFSKSVDSDKAQAYYLLGSIAFDENNISVALDSWRDLVKKYPNSTQAKTVKDRISELAEIVGESAKESVENAIALSYLRHGDFWSRGKDSKFTIDSSWIPNVETALKWYDKVISEFPKTTASRIAYQDKLRTLLGWEDPGRYGGKHGVKSAFGTYMPQLLETFASFENDHPTASTLQAFRYQIAQAYWSNKDWAKTREWLNLIIKKSGEGDSFYKDLAERRLQKVEY</sequence>
<feature type="signal peptide" evidence="2">
    <location>
        <begin position="1"/>
        <end position="22"/>
    </location>
</feature>
<dbReference type="SUPFAM" id="SSF48452">
    <property type="entry name" value="TPR-like"/>
    <property type="match status" value="1"/>
</dbReference>
<name>A0A6M4MAN9_9ALTE</name>
<dbReference type="RefSeq" id="WP_075608644.1">
    <property type="nucleotide sequence ID" value="NZ_CP052766.1"/>
</dbReference>
<keyword evidence="4" id="KW-1185">Reference proteome</keyword>
<evidence type="ECO:0000256" key="2">
    <source>
        <dbReference type="SAM" id="SignalP"/>
    </source>
</evidence>
<gene>
    <name evidence="3" type="ORF">CA267_004215</name>
</gene>
<dbReference type="PROSITE" id="PS50005">
    <property type="entry name" value="TPR"/>
    <property type="match status" value="1"/>
</dbReference>
<dbReference type="InterPro" id="IPR019734">
    <property type="entry name" value="TPR_rpt"/>
</dbReference>
<feature type="chain" id="PRO_5028810056" evidence="2">
    <location>
        <begin position="23"/>
        <end position="274"/>
    </location>
</feature>
<proteinExistence type="predicted"/>
<dbReference type="Pfam" id="PF13174">
    <property type="entry name" value="TPR_6"/>
    <property type="match status" value="1"/>
</dbReference>